<dbReference type="InterPro" id="IPR035919">
    <property type="entry name" value="EAL_sf"/>
</dbReference>
<dbReference type="Gene3D" id="3.30.70.270">
    <property type="match status" value="1"/>
</dbReference>
<comment type="caution">
    <text evidence="4">The sequence shown here is derived from an EMBL/GenBank/DDBJ whole genome shotgun (WGS) entry which is preliminary data.</text>
</comment>
<dbReference type="SMART" id="SM00267">
    <property type="entry name" value="GGDEF"/>
    <property type="match status" value="1"/>
</dbReference>
<dbReference type="PROSITE" id="PS50887">
    <property type="entry name" value="GGDEF"/>
    <property type="match status" value="1"/>
</dbReference>
<sequence length="490" mass="53934">MPPAIQSALAVAAATGLVVLVVLSFLARRRRGSKRSTRSAVTAVRRRGSGSPLISRKAFEKRLNKAALDCAQSQDGIAVFFIGMDGFKRINREFGHDVGDRILLSVTARLRALPGAFDAITHIGGDEFAAFAVTPRDRSLVKKTSERILAAVAEPHGMTGVDISVTCSVGICCYPEYRPTQKLMPHAHLAMYGAKVKGAGSVGFYRGERAPASDEALDLARDLRGAIARRELHLMFQPKIDAGSAQITGAEALLRWTHPERGIVPPSVFIPISEQFGLIDEIGDWVIEEACRQAHLWRRQGVRMRIAVNLSARQLLQPNLPQRIRGILRRYRIHPSLLTCEITESLAVESTEAYRLALINLQKSGMHISIDDFGTGYSNLSYLRELPARELKIDRSFVTDLGESEHAHSIVDAVIRMSHALGKRVVAEGVENQRQMEILVALGCDELQGYFFAKPMSSELLLLWATSPPDGSLSFHPTLYGETRPQVLTS</sequence>
<evidence type="ECO:0008006" key="6">
    <source>
        <dbReference type="Google" id="ProtNLM"/>
    </source>
</evidence>
<dbReference type="EMBL" id="NIOF01000001">
    <property type="protein sequence ID" value="OWQ93728.1"/>
    <property type="molecule type" value="Genomic_DNA"/>
</dbReference>
<dbReference type="SMART" id="SM00052">
    <property type="entry name" value="EAL"/>
    <property type="match status" value="1"/>
</dbReference>
<evidence type="ECO:0000259" key="2">
    <source>
        <dbReference type="PROSITE" id="PS50883"/>
    </source>
</evidence>
<organism evidence="4 5">
    <name type="scientific">Roseateles aquatilis</name>
    <dbReference type="NCBI Taxonomy" id="431061"/>
    <lineage>
        <taxon>Bacteria</taxon>
        <taxon>Pseudomonadati</taxon>
        <taxon>Pseudomonadota</taxon>
        <taxon>Betaproteobacteria</taxon>
        <taxon>Burkholderiales</taxon>
        <taxon>Sphaerotilaceae</taxon>
        <taxon>Roseateles</taxon>
    </lineage>
</organism>
<evidence type="ECO:0000313" key="5">
    <source>
        <dbReference type="Proteomes" id="UP000197468"/>
    </source>
</evidence>
<gene>
    <name evidence="4" type="ORF">CDN99_04565</name>
</gene>
<keyword evidence="5" id="KW-1185">Reference proteome</keyword>
<dbReference type="PROSITE" id="PS50883">
    <property type="entry name" value="EAL"/>
    <property type="match status" value="1"/>
</dbReference>
<dbReference type="PANTHER" id="PTHR33121:SF70">
    <property type="entry name" value="SIGNALING PROTEIN YKOW"/>
    <property type="match status" value="1"/>
</dbReference>
<name>A0A246JM52_9BURK</name>
<dbReference type="InterPro" id="IPR050706">
    <property type="entry name" value="Cyclic-di-GMP_PDE-like"/>
</dbReference>
<dbReference type="Proteomes" id="UP000197468">
    <property type="component" value="Unassembled WGS sequence"/>
</dbReference>
<dbReference type="PANTHER" id="PTHR33121">
    <property type="entry name" value="CYCLIC DI-GMP PHOSPHODIESTERASE PDEF"/>
    <property type="match status" value="1"/>
</dbReference>
<dbReference type="InterPro" id="IPR043128">
    <property type="entry name" value="Rev_trsase/Diguanyl_cyclase"/>
</dbReference>
<dbReference type="SUPFAM" id="SSF141868">
    <property type="entry name" value="EAL domain-like"/>
    <property type="match status" value="1"/>
</dbReference>
<dbReference type="InterPro" id="IPR001633">
    <property type="entry name" value="EAL_dom"/>
</dbReference>
<evidence type="ECO:0000313" key="4">
    <source>
        <dbReference type="EMBL" id="OWQ93728.1"/>
    </source>
</evidence>
<dbReference type="InterPro" id="IPR029787">
    <property type="entry name" value="Nucleotide_cyclase"/>
</dbReference>
<dbReference type="NCBIfam" id="TIGR00254">
    <property type="entry name" value="GGDEF"/>
    <property type="match status" value="1"/>
</dbReference>
<keyword evidence="1" id="KW-0812">Transmembrane</keyword>
<dbReference type="GO" id="GO:0071111">
    <property type="term" value="F:cyclic-guanylate-specific phosphodiesterase activity"/>
    <property type="evidence" value="ECO:0007669"/>
    <property type="project" value="InterPro"/>
</dbReference>
<dbReference type="Gene3D" id="3.20.20.450">
    <property type="entry name" value="EAL domain"/>
    <property type="match status" value="1"/>
</dbReference>
<keyword evidence="1" id="KW-0472">Membrane</keyword>
<dbReference type="CDD" id="cd01949">
    <property type="entry name" value="GGDEF"/>
    <property type="match status" value="1"/>
</dbReference>
<keyword evidence="1" id="KW-1133">Transmembrane helix</keyword>
<accession>A0A246JM52</accession>
<dbReference type="Pfam" id="PF00563">
    <property type="entry name" value="EAL"/>
    <property type="match status" value="1"/>
</dbReference>
<dbReference type="Pfam" id="PF00990">
    <property type="entry name" value="GGDEF"/>
    <property type="match status" value="1"/>
</dbReference>
<dbReference type="InterPro" id="IPR000160">
    <property type="entry name" value="GGDEF_dom"/>
</dbReference>
<dbReference type="OrthoDB" id="9813903at2"/>
<dbReference type="CDD" id="cd01948">
    <property type="entry name" value="EAL"/>
    <property type="match status" value="1"/>
</dbReference>
<evidence type="ECO:0000256" key="1">
    <source>
        <dbReference type="SAM" id="Phobius"/>
    </source>
</evidence>
<feature type="transmembrane region" description="Helical" evidence="1">
    <location>
        <begin position="6"/>
        <end position="27"/>
    </location>
</feature>
<feature type="domain" description="EAL" evidence="2">
    <location>
        <begin position="216"/>
        <end position="469"/>
    </location>
</feature>
<protein>
    <recommendedName>
        <fullName evidence="6">GGDEF-domain containing protein</fullName>
    </recommendedName>
</protein>
<dbReference type="RefSeq" id="WP_088382931.1">
    <property type="nucleotide sequence ID" value="NZ_NIOF01000001.1"/>
</dbReference>
<proteinExistence type="predicted"/>
<reference evidence="4 5" key="1">
    <citation type="journal article" date="2008" name="Int. J. Syst. Evol. Microbiol.">
        <title>Description of Roseateles aquatilis sp. nov. and Roseateles terrae sp. nov., in the class Betaproteobacteria, and emended description of the genus Roseateles.</title>
        <authorList>
            <person name="Gomila M."/>
            <person name="Bowien B."/>
            <person name="Falsen E."/>
            <person name="Moore E.R."/>
            <person name="Lalucat J."/>
        </authorList>
    </citation>
    <scope>NUCLEOTIDE SEQUENCE [LARGE SCALE GENOMIC DNA]</scope>
    <source>
        <strain evidence="4 5">CCUG 48205</strain>
    </source>
</reference>
<dbReference type="SUPFAM" id="SSF55073">
    <property type="entry name" value="Nucleotide cyclase"/>
    <property type="match status" value="1"/>
</dbReference>
<feature type="domain" description="GGDEF" evidence="3">
    <location>
        <begin position="75"/>
        <end position="207"/>
    </location>
</feature>
<evidence type="ECO:0000259" key="3">
    <source>
        <dbReference type="PROSITE" id="PS50887"/>
    </source>
</evidence>
<dbReference type="AlphaFoldDB" id="A0A246JM52"/>